<feature type="transmembrane region" description="Helical" evidence="10">
    <location>
        <begin position="12"/>
        <end position="36"/>
    </location>
</feature>
<comment type="similarity">
    <text evidence="7">Belongs to the methyl-accepting chemotaxis (MCP) protein family.</text>
</comment>
<dbReference type="PANTHER" id="PTHR32089">
    <property type="entry name" value="METHYL-ACCEPTING CHEMOTAXIS PROTEIN MCPB"/>
    <property type="match status" value="1"/>
</dbReference>
<evidence type="ECO:0000256" key="2">
    <source>
        <dbReference type="ARBA" id="ARBA00022475"/>
    </source>
</evidence>
<dbReference type="Pfam" id="PF00015">
    <property type="entry name" value="MCPsignal"/>
    <property type="match status" value="1"/>
</dbReference>
<evidence type="ECO:0000256" key="10">
    <source>
        <dbReference type="SAM" id="Phobius"/>
    </source>
</evidence>
<dbReference type="Pfam" id="PF00672">
    <property type="entry name" value="HAMP"/>
    <property type="match status" value="1"/>
</dbReference>
<keyword evidence="14" id="KW-1185">Reference proteome</keyword>
<feature type="domain" description="Methyl-accepting transducer" evidence="11">
    <location>
        <begin position="294"/>
        <end position="544"/>
    </location>
</feature>
<evidence type="ECO:0000259" key="12">
    <source>
        <dbReference type="PROSITE" id="PS50885"/>
    </source>
</evidence>
<dbReference type="PROSITE" id="PS50111">
    <property type="entry name" value="CHEMOTAXIS_TRANSDUC_2"/>
    <property type="match status" value="1"/>
</dbReference>
<evidence type="ECO:0000313" key="13">
    <source>
        <dbReference type="EMBL" id="MBO1511499.1"/>
    </source>
</evidence>
<name>A0ABS3MZT8_9BACI</name>
<feature type="coiled-coil region" evidence="9">
    <location>
        <begin position="498"/>
        <end position="525"/>
    </location>
</feature>
<dbReference type="InterPro" id="IPR004089">
    <property type="entry name" value="MCPsignal_dom"/>
</dbReference>
<keyword evidence="4 10" id="KW-1133">Transmembrane helix</keyword>
<dbReference type="RefSeq" id="WP_207976557.1">
    <property type="nucleotide sequence ID" value="NZ_JAGDEL010000004.1"/>
</dbReference>
<keyword evidence="9" id="KW-0175">Coiled coil</keyword>
<sequence>MQKKMQNSISGKLMIIIIVIVAFTGITVGGTGYFLAKKQLTEAGKSQLKQIVEGSLVLLDELNTQVKNKELTLDEAKEKARQQLLGPKLVNNEGYDFTQSSFSYKNEGYLVAYGSDYSAQLHPTNPVGQISDDTTDREKMVQAAQSPQSENHYYIFSDEDEETGKYKNKIAYMENYEPWGWNVGIIVFEDEFYSELHIVRNYMILITVSIAFLSILLFYFASKKKLRLLREVTSASINVSNGNIVSAKLPEAKDEIGQLGFAYNQMSDQLRQLINGLQNTSNHLLESANDLSAVSEETLATSEEIGMTISEISSGALAQSTDLAEIDKSVSLLNQSLERMNDHNNSIKEMTNNSEAATHHGKHIIMKLKESNSIAFNASTDASIGVANLSKKVKDISRITDTIESIASETNLLALNASIEAARAGENGKGFAVVANEVRKLAEQSNQATKQIQQMITAIETETDKTVLLMTDTIDRSQDLKDSVIETENEFLQISSAISQTKQAVESLSKELEILTNQNKSITTAINNASSVAEQSASSVEAITTSIDEQIIAISNISTSAENLCDLSQKLTSMIKKYHLK</sequence>
<evidence type="ECO:0000259" key="11">
    <source>
        <dbReference type="PROSITE" id="PS50111"/>
    </source>
</evidence>
<dbReference type="CDD" id="cd06225">
    <property type="entry name" value="HAMP"/>
    <property type="match status" value="1"/>
</dbReference>
<dbReference type="SUPFAM" id="SSF58104">
    <property type="entry name" value="Methyl-accepting chemotaxis protein (MCP) signaling domain"/>
    <property type="match status" value="1"/>
</dbReference>
<comment type="caution">
    <text evidence="13">The sequence shown here is derived from an EMBL/GenBank/DDBJ whole genome shotgun (WGS) entry which is preliminary data.</text>
</comment>
<dbReference type="InterPro" id="IPR003660">
    <property type="entry name" value="HAMP_dom"/>
</dbReference>
<dbReference type="PANTHER" id="PTHR32089:SF112">
    <property type="entry name" value="LYSOZYME-LIKE PROTEIN-RELATED"/>
    <property type="match status" value="1"/>
</dbReference>
<accession>A0ABS3MZT8</accession>
<dbReference type="SMART" id="SM00304">
    <property type="entry name" value="HAMP"/>
    <property type="match status" value="1"/>
</dbReference>
<evidence type="ECO:0000256" key="7">
    <source>
        <dbReference type="ARBA" id="ARBA00029447"/>
    </source>
</evidence>
<feature type="domain" description="HAMP" evidence="12">
    <location>
        <begin position="229"/>
        <end position="275"/>
    </location>
</feature>
<dbReference type="Gene3D" id="1.10.287.950">
    <property type="entry name" value="Methyl-accepting chemotaxis protein"/>
    <property type="match status" value="1"/>
</dbReference>
<dbReference type="SMART" id="SM00283">
    <property type="entry name" value="MA"/>
    <property type="match status" value="1"/>
</dbReference>
<evidence type="ECO:0000256" key="9">
    <source>
        <dbReference type="SAM" id="Coils"/>
    </source>
</evidence>
<organism evidence="13 14">
    <name type="scientific">Metabacillus bambusae</name>
    <dbReference type="NCBI Taxonomy" id="2795218"/>
    <lineage>
        <taxon>Bacteria</taxon>
        <taxon>Bacillati</taxon>
        <taxon>Bacillota</taxon>
        <taxon>Bacilli</taxon>
        <taxon>Bacillales</taxon>
        <taxon>Bacillaceae</taxon>
        <taxon>Metabacillus</taxon>
    </lineage>
</organism>
<dbReference type="InterPro" id="IPR033480">
    <property type="entry name" value="sCache_2"/>
</dbReference>
<dbReference type="PROSITE" id="PS50885">
    <property type="entry name" value="HAMP"/>
    <property type="match status" value="1"/>
</dbReference>
<evidence type="ECO:0000313" key="14">
    <source>
        <dbReference type="Proteomes" id="UP000663981"/>
    </source>
</evidence>
<keyword evidence="5 10" id="KW-0472">Membrane</keyword>
<dbReference type="Pfam" id="PF17200">
    <property type="entry name" value="sCache_2"/>
    <property type="match status" value="1"/>
</dbReference>
<evidence type="ECO:0000256" key="5">
    <source>
        <dbReference type="ARBA" id="ARBA00023136"/>
    </source>
</evidence>
<feature type="transmembrane region" description="Helical" evidence="10">
    <location>
        <begin position="202"/>
        <end position="221"/>
    </location>
</feature>
<dbReference type="Gene3D" id="3.30.450.20">
    <property type="entry name" value="PAS domain"/>
    <property type="match status" value="1"/>
</dbReference>
<reference evidence="13 14" key="1">
    <citation type="submission" date="2021-03" db="EMBL/GenBank/DDBJ databases">
        <title>Whole genome sequence of Metabacillus bambusae BG109.</title>
        <authorList>
            <person name="Jeong J.W."/>
        </authorList>
    </citation>
    <scope>NUCLEOTIDE SEQUENCE [LARGE SCALE GENOMIC DNA]</scope>
    <source>
        <strain evidence="13 14">BG109</strain>
    </source>
</reference>
<keyword evidence="6 8" id="KW-0807">Transducer</keyword>
<gene>
    <name evidence="13" type="ORF">I7822_07445</name>
</gene>
<evidence type="ECO:0000256" key="4">
    <source>
        <dbReference type="ARBA" id="ARBA00022989"/>
    </source>
</evidence>
<comment type="subcellular location">
    <subcellularLocation>
        <location evidence="1">Cell membrane</location>
        <topology evidence="1">Multi-pass membrane protein</topology>
    </subcellularLocation>
</comment>
<dbReference type="Proteomes" id="UP000663981">
    <property type="component" value="Unassembled WGS sequence"/>
</dbReference>
<dbReference type="SMART" id="SM01049">
    <property type="entry name" value="Cache_2"/>
    <property type="match status" value="1"/>
</dbReference>
<evidence type="ECO:0000256" key="3">
    <source>
        <dbReference type="ARBA" id="ARBA00022692"/>
    </source>
</evidence>
<evidence type="ECO:0000256" key="1">
    <source>
        <dbReference type="ARBA" id="ARBA00004651"/>
    </source>
</evidence>
<keyword evidence="2" id="KW-1003">Cell membrane</keyword>
<dbReference type="EMBL" id="JAGDEL010000004">
    <property type="protein sequence ID" value="MBO1511499.1"/>
    <property type="molecule type" value="Genomic_DNA"/>
</dbReference>
<protein>
    <submittedName>
        <fullName evidence="13">Cache domain-containing protein</fullName>
    </submittedName>
</protein>
<proteinExistence type="inferred from homology"/>
<keyword evidence="3 10" id="KW-0812">Transmembrane</keyword>
<evidence type="ECO:0000256" key="6">
    <source>
        <dbReference type="ARBA" id="ARBA00023224"/>
    </source>
</evidence>
<evidence type="ECO:0000256" key="8">
    <source>
        <dbReference type="PROSITE-ProRule" id="PRU00284"/>
    </source>
</evidence>